<evidence type="ECO:0000259" key="2">
    <source>
        <dbReference type="Pfam" id="PF19493"/>
    </source>
</evidence>
<evidence type="ECO:0000313" key="4">
    <source>
        <dbReference type="Proteomes" id="UP001220022"/>
    </source>
</evidence>
<protein>
    <submittedName>
        <fullName evidence="3">CU044_2847 family protein</fullName>
    </submittedName>
</protein>
<feature type="region of interest" description="Disordered" evidence="1">
    <location>
        <begin position="21"/>
        <end position="47"/>
    </location>
</feature>
<dbReference type="NCBIfam" id="NF041216">
    <property type="entry name" value="CU044_2847_fam"/>
    <property type="match status" value="1"/>
</dbReference>
<gene>
    <name evidence="3" type="ORF">P2L57_21325</name>
</gene>
<keyword evidence="4" id="KW-1185">Reference proteome</keyword>
<feature type="domain" description="Trypsin-co-occurring" evidence="2">
    <location>
        <begin position="8"/>
        <end position="126"/>
    </location>
</feature>
<sequence>MPQYAEIQLDQNTSVRLELAPVGVPPQPAPAADPADPGADLPDGIAGSAPVGRASAAASALTSEALRLTLRPLGPLLQEVHDSVSAIKNPPQEISVEFGVQIGQDLKLGIVGAGGHASLTVSASWQVCPDSE</sequence>
<comment type="caution">
    <text evidence="3">The sequence shown here is derived from an EMBL/GenBank/DDBJ whole genome shotgun (WGS) entry which is preliminary data.</text>
</comment>
<evidence type="ECO:0000256" key="1">
    <source>
        <dbReference type="SAM" id="MobiDB-lite"/>
    </source>
</evidence>
<accession>A0ABT5Z326</accession>
<dbReference type="Proteomes" id="UP001220022">
    <property type="component" value="Unassembled WGS sequence"/>
</dbReference>
<name>A0ABT5Z326_9ACTN</name>
<reference evidence="3 4" key="1">
    <citation type="submission" date="2023-03" db="EMBL/GenBank/DDBJ databases">
        <title>Draft genome sequence of type strain Streptomyces ferralitis JCM 14344.</title>
        <authorList>
            <person name="Klaysubun C."/>
            <person name="Duangmal K."/>
        </authorList>
    </citation>
    <scope>NUCLEOTIDE SEQUENCE [LARGE SCALE GENOMIC DNA]</scope>
    <source>
        <strain evidence="3 4">JCM 14344</strain>
    </source>
</reference>
<dbReference type="RefSeq" id="WP_275816921.1">
    <property type="nucleotide sequence ID" value="NZ_BAAANM010000025.1"/>
</dbReference>
<proteinExistence type="predicted"/>
<evidence type="ECO:0000313" key="3">
    <source>
        <dbReference type="EMBL" id="MDF2258163.1"/>
    </source>
</evidence>
<feature type="compositionally biased region" description="Low complexity" evidence="1">
    <location>
        <begin position="32"/>
        <end position="47"/>
    </location>
</feature>
<dbReference type="InterPro" id="IPR045794">
    <property type="entry name" value="Trypco1"/>
</dbReference>
<dbReference type="EMBL" id="JARHTQ010000014">
    <property type="protein sequence ID" value="MDF2258163.1"/>
    <property type="molecule type" value="Genomic_DNA"/>
</dbReference>
<dbReference type="Pfam" id="PF19493">
    <property type="entry name" value="Trypco1"/>
    <property type="match status" value="1"/>
</dbReference>
<organism evidence="3 4">
    <name type="scientific">Streptantibioticus ferralitis</name>
    <dbReference type="NCBI Taxonomy" id="236510"/>
    <lineage>
        <taxon>Bacteria</taxon>
        <taxon>Bacillati</taxon>
        <taxon>Actinomycetota</taxon>
        <taxon>Actinomycetes</taxon>
        <taxon>Kitasatosporales</taxon>
        <taxon>Streptomycetaceae</taxon>
        <taxon>Streptantibioticus</taxon>
    </lineage>
</organism>